<accession>A0A1F6M5U0</accession>
<sequence length="242" mass="26860">MLEVKNIKKSFGGVQAIRGSDFVVEKNKVTALIGPNGAGKTTLFDIIAGFIAPDSGEIFFEQKNILALAPFERANLGISRAFQQVRLFRYLTILDHLLLAEGGDDAKLFKNIFSRPKVDTKKYQELLEQFGIDRDLNALVSELSFGQRKLLQIAMCLRKPHTLLMLDEPVAGVNKVVQEKIENLLLELKAQGETILLIDHDMNFVRRLSDKVIALDAGVVIAEGTPQEVLSNPVVIEAYLGE</sequence>
<organism evidence="5 6">
    <name type="scientific">Candidatus Magasanikbacteria bacterium RIFCSPHIGHO2_02_FULL_41_13</name>
    <dbReference type="NCBI Taxonomy" id="1798676"/>
    <lineage>
        <taxon>Bacteria</taxon>
        <taxon>Candidatus Magasanikiibacteriota</taxon>
    </lineage>
</organism>
<dbReference type="CDD" id="cd03219">
    <property type="entry name" value="ABC_Mj1267_LivG_branched"/>
    <property type="match status" value="1"/>
</dbReference>
<dbReference type="Proteomes" id="UP000178742">
    <property type="component" value="Unassembled WGS sequence"/>
</dbReference>
<evidence type="ECO:0000313" key="6">
    <source>
        <dbReference type="Proteomes" id="UP000178742"/>
    </source>
</evidence>
<dbReference type="Pfam" id="PF12399">
    <property type="entry name" value="BCA_ABC_TP_C"/>
    <property type="match status" value="1"/>
</dbReference>
<reference evidence="5 6" key="1">
    <citation type="journal article" date="2016" name="Nat. Commun.">
        <title>Thousands of microbial genomes shed light on interconnected biogeochemical processes in an aquifer system.</title>
        <authorList>
            <person name="Anantharaman K."/>
            <person name="Brown C.T."/>
            <person name="Hug L.A."/>
            <person name="Sharon I."/>
            <person name="Castelle C.J."/>
            <person name="Probst A.J."/>
            <person name="Thomas B.C."/>
            <person name="Singh A."/>
            <person name="Wilkins M.J."/>
            <person name="Karaoz U."/>
            <person name="Brodie E.L."/>
            <person name="Williams K.H."/>
            <person name="Hubbard S.S."/>
            <person name="Banfield J.F."/>
        </authorList>
    </citation>
    <scope>NUCLEOTIDE SEQUENCE [LARGE SCALE GENOMIC DNA]</scope>
</reference>
<dbReference type="SUPFAM" id="SSF52540">
    <property type="entry name" value="P-loop containing nucleoside triphosphate hydrolases"/>
    <property type="match status" value="1"/>
</dbReference>
<evidence type="ECO:0000256" key="2">
    <source>
        <dbReference type="ARBA" id="ARBA00022741"/>
    </source>
</evidence>
<dbReference type="InterPro" id="IPR027417">
    <property type="entry name" value="P-loop_NTPase"/>
</dbReference>
<dbReference type="PANTHER" id="PTHR45772">
    <property type="entry name" value="CONSERVED COMPONENT OF ABC TRANSPORTER FOR NATURAL AMINO ACIDS-RELATED"/>
    <property type="match status" value="1"/>
</dbReference>
<dbReference type="Gene3D" id="3.40.50.300">
    <property type="entry name" value="P-loop containing nucleotide triphosphate hydrolases"/>
    <property type="match status" value="1"/>
</dbReference>
<dbReference type="PROSITE" id="PS50893">
    <property type="entry name" value="ABC_TRANSPORTER_2"/>
    <property type="match status" value="1"/>
</dbReference>
<dbReference type="EMBL" id="MFPX01000009">
    <property type="protein sequence ID" value="OGH67014.1"/>
    <property type="molecule type" value="Genomic_DNA"/>
</dbReference>
<keyword evidence="3" id="KW-0067">ATP-binding</keyword>
<dbReference type="InterPro" id="IPR017871">
    <property type="entry name" value="ABC_transporter-like_CS"/>
</dbReference>
<dbReference type="InterPro" id="IPR003439">
    <property type="entry name" value="ABC_transporter-like_ATP-bd"/>
</dbReference>
<keyword evidence="2" id="KW-0547">Nucleotide-binding</keyword>
<comment type="caution">
    <text evidence="5">The sequence shown here is derived from an EMBL/GenBank/DDBJ whole genome shotgun (WGS) entry which is preliminary data.</text>
</comment>
<dbReference type="AlphaFoldDB" id="A0A1F6M5U0"/>
<evidence type="ECO:0000313" key="5">
    <source>
        <dbReference type="EMBL" id="OGH67014.1"/>
    </source>
</evidence>
<name>A0A1F6M5U0_9BACT</name>
<dbReference type="InterPro" id="IPR051120">
    <property type="entry name" value="ABC_AA/LPS_Transport"/>
</dbReference>
<dbReference type="InterPro" id="IPR003593">
    <property type="entry name" value="AAA+_ATPase"/>
</dbReference>
<evidence type="ECO:0000256" key="1">
    <source>
        <dbReference type="ARBA" id="ARBA00022448"/>
    </source>
</evidence>
<evidence type="ECO:0000259" key="4">
    <source>
        <dbReference type="PROSITE" id="PS50893"/>
    </source>
</evidence>
<feature type="domain" description="ABC transporter" evidence="4">
    <location>
        <begin position="2"/>
        <end position="242"/>
    </location>
</feature>
<dbReference type="SMART" id="SM00382">
    <property type="entry name" value="AAA"/>
    <property type="match status" value="1"/>
</dbReference>
<keyword evidence="1" id="KW-0813">Transport</keyword>
<dbReference type="PROSITE" id="PS00211">
    <property type="entry name" value="ABC_TRANSPORTER_1"/>
    <property type="match status" value="1"/>
</dbReference>
<evidence type="ECO:0000256" key="3">
    <source>
        <dbReference type="ARBA" id="ARBA00022840"/>
    </source>
</evidence>
<gene>
    <name evidence="5" type="ORF">A3B90_02075</name>
</gene>
<protein>
    <recommendedName>
        <fullName evidence="4">ABC transporter domain-containing protein</fullName>
    </recommendedName>
</protein>
<proteinExistence type="predicted"/>
<dbReference type="GO" id="GO:0016887">
    <property type="term" value="F:ATP hydrolysis activity"/>
    <property type="evidence" value="ECO:0007669"/>
    <property type="project" value="InterPro"/>
</dbReference>
<dbReference type="InterPro" id="IPR032823">
    <property type="entry name" value="BCA_ABC_TP_C"/>
</dbReference>
<dbReference type="GO" id="GO:0005886">
    <property type="term" value="C:plasma membrane"/>
    <property type="evidence" value="ECO:0007669"/>
    <property type="project" value="TreeGrafter"/>
</dbReference>
<dbReference type="STRING" id="1798676.A3B90_02075"/>
<dbReference type="GO" id="GO:0005524">
    <property type="term" value="F:ATP binding"/>
    <property type="evidence" value="ECO:0007669"/>
    <property type="project" value="UniProtKB-KW"/>
</dbReference>
<dbReference type="Pfam" id="PF00005">
    <property type="entry name" value="ABC_tran"/>
    <property type="match status" value="1"/>
</dbReference>